<reference evidence="2 3" key="1">
    <citation type="submission" date="2013-03" db="EMBL/GenBank/DDBJ databases">
        <authorList>
            <person name="Linke B."/>
        </authorList>
    </citation>
    <scope>NUCLEOTIDE SEQUENCE [LARGE SCALE GENOMIC DNA]</scope>
    <source>
        <strain evidence="2 3">B13</strain>
    </source>
</reference>
<feature type="chain" id="PRO_5001530125" description="Secreted protein" evidence="1">
    <location>
        <begin position="22"/>
        <end position="116"/>
    </location>
</feature>
<dbReference type="STRING" id="1301098.PKB_4832"/>
<dbReference type="PROSITE" id="PS51257">
    <property type="entry name" value="PROKAR_LIPOPROTEIN"/>
    <property type="match status" value="1"/>
</dbReference>
<proteinExistence type="predicted"/>
<feature type="signal peptide" evidence="1">
    <location>
        <begin position="1"/>
        <end position="21"/>
    </location>
</feature>
<sequence length="116" mass="11284">MKVASLCAMGLVMLSCAVAQADQVVAEKADNTVGGGFGAGSGALLGGALGGPIGALAGGAVGWLTGSGVQQASGASQAAYVVRGADGSEQTVRSPNARFQVGQQVEHDGIRLRAVD</sequence>
<keyword evidence="3" id="KW-1185">Reference proteome</keyword>
<evidence type="ECO:0000313" key="3">
    <source>
        <dbReference type="Proteomes" id="UP000025241"/>
    </source>
</evidence>
<dbReference type="EMBL" id="HG322950">
    <property type="protein sequence ID" value="CDF86152.1"/>
    <property type="molecule type" value="Genomic_DNA"/>
</dbReference>
<keyword evidence="1" id="KW-0732">Signal</keyword>
<name>A0A024HNR5_PSEKB</name>
<organism evidence="2 3">
    <name type="scientific">Pseudomonas knackmussii (strain DSM 6978 / CCUG 54928 / LMG 23759 / B13)</name>
    <dbReference type="NCBI Taxonomy" id="1301098"/>
    <lineage>
        <taxon>Bacteria</taxon>
        <taxon>Pseudomonadati</taxon>
        <taxon>Pseudomonadota</taxon>
        <taxon>Gammaproteobacteria</taxon>
        <taxon>Pseudomonadales</taxon>
        <taxon>Pseudomonadaceae</taxon>
        <taxon>Pseudomonas</taxon>
    </lineage>
</organism>
<dbReference type="OrthoDB" id="7033478at2"/>
<gene>
    <name evidence="2" type="ORF">PKB_4832</name>
</gene>
<accession>A0A024HNR5</accession>
<dbReference type="AlphaFoldDB" id="A0A024HNR5"/>
<dbReference type="Proteomes" id="UP000025241">
    <property type="component" value="Chromosome I"/>
</dbReference>
<evidence type="ECO:0008006" key="4">
    <source>
        <dbReference type="Google" id="ProtNLM"/>
    </source>
</evidence>
<dbReference type="PATRIC" id="fig|1301098.3.peg.4819"/>
<protein>
    <recommendedName>
        <fullName evidence="4">Secreted protein</fullName>
    </recommendedName>
</protein>
<dbReference type="RefSeq" id="WP_043255085.1">
    <property type="nucleotide sequence ID" value="NZ_HG322950.1"/>
</dbReference>
<dbReference type="KEGG" id="pkc:PKB_4832"/>
<dbReference type="HOGENOM" id="CLU_149336_0_0_6"/>
<reference evidence="2 3" key="2">
    <citation type="submission" date="2014-05" db="EMBL/GenBank/DDBJ databases">
        <title>Genome sequence of the 3-chlorobenzoate degrading bacterium Pseudomonas knackmussii B13 shows multiple evidence for horizontal gene transfer.</title>
        <authorList>
            <person name="Miyazaki R."/>
            <person name="Bertelli C."/>
            <person name="Falquet L."/>
            <person name="Robinson-Rechavi M."/>
            <person name="Gharib W."/>
            <person name="Roy S."/>
            <person name="Van der Meer J.R."/>
        </authorList>
    </citation>
    <scope>NUCLEOTIDE SEQUENCE [LARGE SCALE GENOMIC DNA]</scope>
    <source>
        <strain evidence="2 3">B13</strain>
    </source>
</reference>
<evidence type="ECO:0000313" key="2">
    <source>
        <dbReference type="EMBL" id="CDF86152.1"/>
    </source>
</evidence>
<evidence type="ECO:0000256" key="1">
    <source>
        <dbReference type="SAM" id="SignalP"/>
    </source>
</evidence>